<dbReference type="AlphaFoldDB" id="A0A318TAS8"/>
<dbReference type="GO" id="GO:0043565">
    <property type="term" value="F:sequence-specific DNA binding"/>
    <property type="evidence" value="ECO:0007669"/>
    <property type="project" value="TreeGrafter"/>
</dbReference>
<accession>A0A318TAS8</accession>
<reference evidence="2 3" key="1">
    <citation type="submission" date="2018-06" db="EMBL/GenBank/DDBJ databases">
        <title>Genomic Encyclopedia of Type Strains, Phase III (KMG-III): the genomes of soil and plant-associated and newly described type strains.</title>
        <authorList>
            <person name="Whitman W."/>
        </authorList>
    </citation>
    <scope>NUCLEOTIDE SEQUENCE [LARGE SCALE GENOMIC DNA]</scope>
    <source>
        <strain evidence="2 3">CECT 9025</strain>
    </source>
</reference>
<dbReference type="Proteomes" id="UP000248311">
    <property type="component" value="Unassembled WGS sequence"/>
</dbReference>
<dbReference type="SUPFAM" id="SSF143422">
    <property type="entry name" value="Transposase IS200-like"/>
    <property type="match status" value="1"/>
</dbReference>
<dbReference type="GO" id="GO:0006313">
    <property type="term" value="P:DNA transposition"/>
    <property type="evidence" value="ECO:0007669"/>
    <property type="project" value="InterPro"/>
</dbReference>
<dbReference type="Gene3D" id="3.30.70.1290">
    <property type="entry name" value="Transposase IS200-like"/>
    <property type="match status" value="1"/>
</dbReference>
<comment type="caution">
    <text evidence="2">The sequence shown here is derived from an EMBL/GenBank/DDBJ whole genome shotgun (WGS) entry which is preliminary data.</text>
</comment>
<evidence type="ECO:0000313" key="3">
    <source>
        <dbReference type="Proteomes" id="UP000248311"/>
    </source>
</evidence>
<evidence type="ECO:0000259" key="1">
    <source>
        <dbReference type="SMART" id="SM01321"/>
    </source>
</evidence>
<organism evidence="2 3">
    <name type="scientific">Pseudoroseicyclus aestuarii</name>
    <dbReference type="NCBI Taxonomy" id="1795041"/>
    <lineage>
        <taxon>Bacteria</taxon>
        <taxon>Pseudomonadati</taxon>
        <taxon>Pseudomonadota</taxon>
        <taxon>Alphaproteobacteria</taxon>
        <taxon>Rhodobacterales</taxon>
        <taxon>Paracoccaceae</taxon>
        <taxon>Pseudoroseicyclus</taxon>
    </lineage>
</organism>
<name>A0A318TAS8_9RHOB</name>
<dbReference type="EMBL" id="QJTE01000001">
    <property type="protein sequence ID" value="PYE85418.1"/>
    <property type="molecule type" value="Genomic_DNA"/>
</dbReference>
<sequence>MSRYIRPKIDGATIFFTVCLARRGSDLLVRYLPLLREAVRATRAERPFEIDAFVVLPDHLHCIWTLPPGDHDFSARWGAIKARFTRNLRRAGFTPPIARPVVPSGRYGGVNPALRHDRGEVALWQRRFWEHHIRNDADLAVHIRYCWTNPVKHGLVATPADWPYSSIHRDIRLGRVEPEWLAPCPDGVYGEREG</sequence>
<dbReference type="InterPro" id="IPR002686">
    <property type="entry name" value="Transposase_17"/>
</dbReference>
<dbReference type="GO" id="GO:0004803">
    <property type="term" value="F:transposase activity"/>
    <property type="evidence" value="ECO:0007669"/>
    <property type="project" value="InterPro"/>
</dbReference>
<dbReference type="SMART" id="SM01321">
    <property type="entry name" value="Y1_Tnp"/>
    <property type="match status" value="1"/>
</dbReference>
<evidence type="ECO:0000313" key="2">
    <source>
        <dbReference type="EMBL" id="PYE85418.1"/>
    </source>
</evidence>
<dbReference type="NCBIfam" id="NF047646">
    <property type="entry name" value="REP_Tyr_transpos"/>
    <property type="match status" value="1"/>
</dbReference>
<dbReference type="PANTHER" id="PTHR36966">
    <property type="entry name" value="REP-ASSOCIATED TYROSINE TRANSPOSASE"/>
    <property type="match status" value="1"/>
</dbReference>
<keyword evidence="3" id="KW-1185">Reference proteome</keyword>
<feature type="domain" description="Transposase IS200-like" evidence="1">
    <location>
        <begin position="9"/>
        <end position="149"/>
    </location>
</feature>
<dbReference type="PANTHER" id="PTHR36966:SF1">
    <property type="entry name" value="REP-ASSOCIATED TYROSINE TRANSPOSASE"/>
    <property type="match status" value="1"/>
</dbReference>
<proteinExistence type="predicted"/>
<dbReference type="InterPro" id="IPR052715">
    <property type="entry name" value="RAYT_transposase"/>
</dbReference>
<protein>
    <submittedName>
        <fullName evidence="2">Putative transposase</fullName>
    </submittedName>
</protein>
<dbReference type="OrthoDB" id="9794403at2"/>
<dbReference type="RefSeq" id="WP_110812486.1">
    <property type="nucleotide sequence ID" value="NZ_QJTE01000001.1"/>
</dbReference>
<dbReference type="InterPro" id="IPR036515">
    <property type="entry name" value="Transposase_17_sf"/>
</dbReference>
<gene>
    <name evidence="2" type="ORF">DFP88_10183</name>
</gene>